<evidence type="ECO:0000313" key="2">
    <source>
        <dbReference type="Proteomes" id="UP001057402"/>
    </source>
</evidence>
<comment type="caution">
    <text evidence="1">The sequence shown here is derived from an EMBL/GenBank/DDBJ whole genome shotgun (WGS) entry which is preliminary data.</text>
</comment>
<reference evidence="2" key="1">
    <citation type="journal article" date="2023" name="Front. Plant Sci.">
        <title>Chromosomal-level genome assembly of Melastoma candidum provides insights into trichome evolution.</title>
        <authorList>
            <person name="Zhong Y."/>
            <person name="Wu W."/>
            <person name="Sun C."/>
            <person name="Zou P."/>
            <person name="Liu Y."/>
            <person name="Dai S."/>
            <person name="Zhou R."/>
        </authorList>
    </citation>
    <scope>NUCLEOTIDE SEQUENCE [LARGE SCALE GENOMIC DNA]</scope>
</reference>
<sequence length="646" mass="70996">MHWTDPAQIEGNRNKKTEVITQTTFRSLVLLPMAALPDNYVSLQQLRERWLQRQREGQRTEADDRERNCEKRLGKTRQSAREREREENGADDIDDRRRSSNWSQNKDGGGSDGRCGKGAAAAAPEGFARDWRCVGREVGESSCSARAVVGDGVGKEVKGGDRRRPTSSDRGQRGFERSGSGLVSAKEDGAQGNGPRPSSRSMAGGRDGGGGSRKELDSPTLESKASDRPNPKRSEREVHYEARRTRIVPKEGGDSIESVCLFSAVAEESAGKQVKSEVFPEKRGHSGKKNRGKNKEAGVVGAEGVQRGGNWGRPHFRRNEGGHSGSRDRSLREEVASVVGIVPLGQHCPSSLNTEVTLGDDIPNAVPVRGLESPPDKELIESVCCASVVVEENSAKEMKSEEYEGKSDGGCGWRRCDKGRNKLGLLKGKEEEDRVDNLADDGHDTPAKATKEECKGNELRIREDLTRSNNPRRKGGKKNKHKAGRRREKEVQVDKPADGHDMPLDAVAMPGGKESLALEGTCLGINDSGNARGVFSGPRKNGLSCRERVVIGEDVKIREDFSEDKETFNKEVEPADMSNRTEGKLGRREGQNRRSSPLAETSRNWTKWNSKRESRDLASHLETDMIWVKKGDALGGGNTNYVTRAR</sequence>
<name>A0ACB9SEM0_9MYRT</name>
<organism evidence="1 2">
    <name type="scientific">Melastoma candidum</name>
    <dbReference type="NCBI Taxonomy" id="119954"/>
    <lineage>
        <taxon>Eukaryota</taxon>
        <taxon>Viridiplantae</taxon>
        <taxon>Streptophyta</taxon>
        <taxon>Embryophyta</taxon>
        <taxon>Tracheophyta</taxon>
        <taxon>Spermatophyta</taxon>
        <taxon>Magnoliopsida</taxon>
        <taxon>eudicotyledons</taxon>
        <taxon>Gunneridae</taxon>
        <taxon>Pentapetalae</taxon>
        <taxon>rosids</taxon>
        <taxon>malvids</taxon>
        <taxon>Myrtales</taxon>
        <taxon>Melastomataceae</taxon>
        <taxon>Melastomatoideae</taxon>
        <taxon>Melastomateae</taxon>
        <taxon>Melastoma</taxon>
    </lineage>
</organism>
<proteinExistence type="predicted"/>
<dbReference type="Proteomes" id="UP001057402">
    <property type="component" value="Chromosome 1"/>
</dbReference>
<dbReference type="EMBL" id="CM042880">
    <property type="protein sequence ID" value="KAI4389865.1"/>
    <property type="molecule type" value="Genomic_DNA"/>
</dbReference>
<gene>
    <name evidence="1" type="ORF">MLD38_002039</name>
</gene>
<accession>A0ACB9SEM0</accession>
<evidence type="ECO:0000313" key="1">
    <source>
        <dbReference type="EMBL" id="KAI4389865.1"/>
    </source>
</evidence>
<keyword evidence="2" id="KW-1185">Reference proteome</keyword>
<protein>
    <submittedName>
        <fullName evidence="1">Uncharacterized protein</fullName>
    </submittedName>
</protein>